<dbReference type="NCBIfam" id="NF006930">
    <property type="entry name" value="PRK09415.1"/>
    <property type="match status" value="1"/>
</dbReference>
<dbReference type="CDD" id="cd06171">
    <property type="entry name" value="Sigma70_r4"/>
    <property type="match status" value="1"/>
</dbReference>
<evidence type="ECO:0000259" key="6">
    <source>
        <dbReference type="Pfam" id="PF08281"/>
    </source>
</evidence>
<comment type="similarity">
    <text evidence="1">Belongs to the sigma-70 factor family. ECF subfamily.</text>
</comment>
<dbReference type="GO" id="GO:0006352">
    <property type="term" value="P:DNA-templated transcription initiation"/>
    <property type="evidence" value="ECO:0007669"/>
    <property type="project" value="InterPro"/>
</dbReference>
<dbReference type="Pfam" id="PF04542">
    <property type="entry name" value="Sigma70_r2"/>
    <property type="match status" value="1"/>
</dbReference>
<dbReference type="GO" id="GO:0016987">
    <property type="term" value="F:sigma factor activity"/>
    <property type="evidence" value="ECO:0007669"/>
    <property type="project" value="UniProtKB-KW"/>
</dbReference>
<organism evidence="7 8">
    <name type="scientific">Ureibacillus xyleni</name>
    <dbReference type="NCBI Taxonomy" id="614648"/>
    <lineage>
        <taxon>Bacteria</taxon>
        <taxon>Bacillati</taxon>
        <taxon>Bacillota</taxon>
        <taxon>Bacilli</taxon>
        <taxon>Bacillales</taxon>
        <taxon>Caryophanaceae</taxon>
        <taxon>Ureibacillus</taxon>
    </lineage>
</organism>
<keyword evidence="4" id="KW-0804">Transcription</keyword>
<gene>
    <name evidence="7" type="ORF">SAMN05880501_108122</name>
</gene>
<dbReference type="InterPro" id="IPR036388">
    <property type="entry name" value="WH-like_DNA-bd_sf"/>
</dbReference>
<feature type="domain" description="RNA polymerase sigma-70 region 2" evidence="5">
    <location>
        <begin position="21"/>
        <end position="85"/>
    </location>
</feature>
<dbReference type="RefSeq" id="WP_097074055.1">
    <property type="nucleotide sequence ID" value="NZ_OBMQ01000008.1"/>
</dbReference>
<keyword evidence="3" id="KW-0731">Sigma factor</keyword>
<dbReference type="EMBL" id="OBMQ01000008">
    <property type="protein sequence ID" value="SOC15650.1"/>
    <property type="molecule type" value="Genomic_DNA"/>
</dbReference>
<dbReference type="Proteomes" id="UP000219636">
    <property type="component" value="Unassembled WGS sequence"/>
</dbReference>
<dbReference type="Pfam" id="PF08281">
    <property type="entry name" value="Sigma70_r4_2"/>
    <property type="match status" value="1"/>
</dbReference>
<dbReference type="Gene3D" id="1.10.1740.10">
    <property type="match status" value="1"/>
</dbReference>
<dbReference type="InterPro" id="IPR013324">
    <property type="entry name" value="RNA_pol_sigma_r3/r4-like"/>
</dbReference>
<evidence type="ECO:0000313" key="8">
    <source>
        <dbReference type="Proteomes" id="UP000219636"/>
    </source>
</evidence>
<evidence type="ECO:0000256" key="4">
    <source>
        <dbReference type="ARBA" id="ARBA00023163"/>
    </source>
</evidence>
<dbReference type="InterPro" id="IPR013249">
    <property type="entry name" value="RNA_pol_sigma70_r4_t2"/>
</dbReference>
<evidence type="ECO:0000313" key="7">
    <source>
        <dbReference type="EMBL" id="SOC15650.1"/>
    </source>
</evidence>
<evidence type="ECO:0000256" key="1">
    <source>
        <dbReference type="ARBA" id="ARBA00010641"/>
    </source>
</evidence>
<accession>A0A285T4E8</accession>
<dbReference type="GO" id="GO:0003677">
    <property type="term" value="F:DNA binding"/>
    <property type="evidence" value="ECO:0007669"/>
    <property type="project" value="InterPro"/>
</dbReference>
<dbReference type="PANTHER" id="PTHR43133:SF60">
    <property type="entry name" value="RNA POLYMERASE SIGMA FACTOR SIGV"/>
    <property type="match status" value="1"/>
</dbReference>
<proteinExistence type="inferred from homology"/>
<dbReference type="OrthoDB" id="9794508at2"/>
<keyword evidence="2" id="KW-0805">Transcription regulation</keyword>
<dbReference type="InterPro" id="IPR039425">
    <property type="entry name" value="RNA_pol_sigma-70-like"/>
</dbReference>
<dbReference type="NCBIfam" id="TIGR02937">
    <property type="entry name" value="sigma70-ECF"/>
    <property type="match status" value="1"/>
</dbReference>
<dbReference type="InterPro" id="IPR014284">
    <property type="entry name" value="RNA_pol_sigma-70_dom"/>
</dbReference>
<sequence>MEEITSTIITADNREELIDELMSTYGQDILQLVYAYVHNETIAEDLTQEIFVKCYRSLSTYRGKSSIKTWLWRIAINHSKDYLKSWYNQRVQVTDDAILGNNESQNNVEQTIIQQDEDAKLASTVMQLPVKFREVIYLFYYEELSLKEMASVLEVNVNTVKTRLKRGKSLLKEMLEGSSWMND</sequence>
<dbReference type="InterPro" id="IPR007627">
    <property type="entry name" value="RNA_pol_sigma70_r2"/>
</dbReference>
<dbReference type="PANTHER" id="PTHR43133">
    <property type="entry name" value="RNA POLYMERASE ECF-TYPE SIGMA FACTO"/>
    <property type="match status" value="1"/>
</dbReference>
<reference evidence="8" key="1">
    <citation type="submission" date="2017-08" db="EMBL/GenBank/DDBJ databases">
        <authorList>
            <person name="Varghese N."/>
            <person name="Submissions S."/>
        </authorList>
    </citation>
    <scope>NUCLEOTIDE SEQUENCE [LARGE SCALE GENOMIC DNA]</scope>
    <source>
        <strain evidence="8">JC22</strain>
    </source>
</reference>
<evidence type="ECO:0000256" key="3">
    <source>
        <dbReference type="ARBA" id="ARBA00023082"/>
    </source>
</evidence>
<keyword evidence="8" id="KW-1185">Reference proteome</keyword>
<dbReference type="Gene3D" id="1.10.10.10">
    <property type="entry name" value="Winged helix-like DNA-binding domain superfamily/Winged helix DNA-binding domain"/>
    <property type="match status" value="1"/>
</dbReference>
<evidence type="ECO:0000256" key="2">
    <source>
        <dbReference type="ARBA" id="ARBA00023015"/>
    </source>
</evidence>
<name>A0A285T4E8_9BACL</name>
<feature type="domain" description="RNA polymerase sigma factor 70 region 4 type 2" evidence="6">
    <location>
        <begin position="121"/>
        <end position="170"/>
    </location>
</feature>
<dbReference type="AlphaFoldDB" id="A0A285T4E8"/>
<dbReference type="InterPro" id="IPR013325">
    <property type="entry name" value="RNA_pol_sigma_r2"/>
</dbReference>
<dbReference type="SUPFAM" id="SSF88659">
    <property type="entry name" value="Sigma3 and sigma4 domains of RNA polymerase sigma factors"/>
    <property type="match status" value="1"/>
</dbReference>
<protein>
    <submittedName>
        <fullName evidence="7">RNA polymerase sigma-70 factor</fullName>
    </submittedName>
</protein>
<evidence type="ECO:0000259" key="5">
    <source>
        <dbReference type="Pfam" id="PF04542"/>
    </source>
</evidence>
<dbReference type="SUPFAM" id="SSF88946">
    <property type="entry name" value="Sigma2 domain of RNA polymerase sigma factors"/>
    <property type="match status" value="1"/>
</dbReference>